<feature type="transmembrane region" description="Helical" evidence="4">
    <location>
        <begin position="213"/>
        <end position="237"/>
    </location>
</feature>
<dbReference type="SUPFAM" id="SSF55874">
    <property type="entry name" value="ATPase domain of HSP90 chaperone/DNA topoisomerase II/histidine kinase"/>
    <property type="match status" value="1"/>
</dbReference>
<dbReference type="RefSeq" id="WP_099413283.1">
    <property type="nucleotide sequence ID" value="NZ_PDYH01000022.1"/>
</dbReference>
<gene>
    <name evidence="6" type="ORF">CSX00_07110</name>
</gene>
<evidence type="ECO:0000256" key="2">
    <source>
        <dbReference type="ARBA" id="ARBA00022679"/>
    </source>
</evidence>
<dbReference type="GO" id="GO:0000155">
    <property type="term" value="F:phosphorelay sensor kinase activity"/>
    <property type="evidence" value="ECO:0007669"/>
    <property type="project" value="InterPro"/>
</dbReference>
<feature type="transmembrane region" description="Helical" evidence="4">
    <location>
        <begin position="173"/>
        <end position="193"/>
    </location>
</feature>
<dbReference type="InterPro" id="IPR016120">
    <property type="entry name" value="Sig_transdc_His_kin_SpoOB"/>
</dbReference>
<keyword evidence="4" id="KW-0812">Transmembrane</keyword>
<keyword evidence="4" id="KW-1133">Transmembrane helix</keyword>
<keyword evidence="4" id="KW-0472">Membrane</keyword>
<organism evidence="6 7">
    <name type="scientific">Pseudobutyrivibrio ruminis</name>
    <dbReference type="NCBI Taxonomy" id="46206"/>
    <lineage>
        <taxon>Bacteria</taxon>
        <taxon>Bacillati</taxon>
        <taxon>Bacillota</taxon>
        <taxon>Clostridia</taxon>
        <taxon>Lachnospirales</taxon>
        <taxon>Lachnospiraceae</taxon>
        <taxon>Pseudobutyrivibrio</taxon>
    </lineage>
</organism>
<dbReference type="InterPro" id="IPR032834">
    <property type="entry name" value="NatK-like_C"/>
</dbReference>
<evidence type="ECO:0000313" key="6">
    <source>
        <dbReference type="EMBL" id="PHU40334.1"/>
    </source>
</evidence>
<dbReference type="Gene3D" id="3.30.565.10">
    <property type="entry name" value="Histidine kinase-like ATPase, C-terminal domain"/>
    <property type="match status" value="1"/>
</dbReference>
<dbReference type="InterPro" id="IPR036890">
    <property type="entry name" value="HATPase_C_sf"/>
</dbReference>
<accession>A0A2G3EAS1</accession>
<feature type="transmembrane region" description="Helical" evidence="4">
    <location>
        <begin position="55"/>
        <end position="80"/>
    </location>
</feature>
<name>A0A2G3EAS1_9FIRM</name>
<sequence length="462" mass="53034">MTEATFQIIQKIYELTLIFIQLGIIVSLFFIFVPNEGITIRKRNLFIATISVERLVISFVTAETKGVFLVISAVTVLLFFYKRDREMLPLLVYLYFLWNSIFSICFIFTGFLSDSISDFLLERIDYASGNAMESMYNQLTIWIVIMAFIYVVCVTFELVIVKRIVRKKYLMTVKQACLLSVYSVVALLMMYMLSEISIIPLDKEVFIFSEQDISIRIKLPVMAVLLFLGQLSGVVLWQEFQKLKEQELENQKIIASTNYAKKYIEDLDSYHTKIRILRHDMAGKLTTLRGLIESHSNEEVIEYLSQMGIELNSTMHKFNTGNALIDVIVNEKSALAEEKGILFESDFLWSNVISIPPYDIGVIMTNLLDNAITECMEYNHERRIILRGIKKDSFFIVEVKNTFTGTITKFDDGLPVTTKSGEHGLGLKSVKQIAEKYLGGITIENKDGWYSAMVMLQNLDQL</sequence>
<feature type="transmembrane region" description="Helical" evidence="4">
    <location>
        <begin position="139"/>
        <end position="161"/>
    </location>
</feature>
<keyword evidence="7" id="KW-1185">Reference proteome</keyword>
<evidence type="ECO:0000256" key="4">
    <source>
        <dbReference type="SAM" id="Phobius"/>
    </source>
</evidence>
<dbReference type="PANTHER" id="PTHR40448:SF1">
    <property type="entry name" value="TWO-COMPONENT SENSOR HISTIDINE KINASE"/>
    <property type="match status" value="1"/>
</dbReference>
<keyword evidence="1" id="KW-0597">Phosphoprotein</keyword>
<dbReference type="AlphaFoldDB" id="A0A2G3EAS1"/>
<keyword evidence="3" id="KW-0418">Kinase</keyword>
<evidence type="ECO:0000259" key="5">
    <source>
        <dbReference type="Pfam" id="PF14501"/>
    </source>
</evidence>
<dbReference type="CDD" id="cd16935">
    <property type="entry name" value="HATPase_AgrC-ComD-like"/>
    <property type="match status" value="1"/>
</dbReference>
<evidence type="ECO:0000256" key="1">
    <source>
        <dbReference type="ARBA" id="ARBA00022553"/>
    </source>
</evidence>
<feature type="transmembrane region" description="Helical" evidence="4">
    <location>
        <begin position="92"/>
        <end position="112"/>
    </location>
</feature>
<dbReference type="Proteomes" id="UP000224317">
    <property type="component" value="Unassembled WGS sequence"/>
</dbReference>
<evidence type="ECO:0000256" key="3">
    <source>
        <dbReference type="ARBA" id="ARBA00022777"/>
    </source>
</evidence>
<dbReference type="EMBL" id="PDYH01000022">
    <property type="protein sequence ID" value="PHU40334.1"/>
    <property type="molecule type" value="Genomic_DNA"/>
</dbReference>
<keyword evidence="2" id="KW-0808">Transferase</keyword>
<comment type="caution">
    <text evidence="6">The sequence shown here is derived from an EMBL/GenBank/DDBJ whole genome shotgun (WGS) entry which is preliminary data.</text>
</comment>
<dbReference type="SUPFAM" id="SSF55890">
    <property type="entry name" value="Sporulation response regulatory protein Spo0B"/>
    <property type="match status" value="1"/>
</dbReference>
<feature type="transmembrane region" description="Helical" evidence="4">
    <location>
        <begin position="12"/>
        <end position="35"/>
    </location>
</feature>
<proteinExistence type="predicted"/>
<dbReference type="Pfam" id="PF14501">
    <property type="entry name" value="HATPase_c_5"/>
    <property type="match status" value="1"/>
</dbReference>
<protein>
    <recommendedName>
        <fullName evidence="5">Sensor histidine kinase NatK-like C-terminal domain-containing protein</fullName>
    </recommendedName>
</protein>
<dbReference type="GO" id="GO:0042802">
    <property type="term" value="F:identical protein binding"/>
    <property type="evidence" value="ECO:0007669"/>
    <property type="project" value="TreeGrafter"/>
</dbReference>
<dbReference type="PANTHER" id="PTHR40448">
    <property type="entry name" value="TWO-COMPONENT SENSOR HISTIDINE KINASE"/>
    <property type="match status" value="1"/>
</dbReference>
<reference evidence="6" key="1">
    <citation type="submission" date="2017-10" db="EMBL/GenBank/DDBJ databases">
        <title>Resolving the taxonomy of Roseburia spp., Eubacterium rectale and Agathobacter spp. through phylogenomic analysis.</title>
        <authorList>
            <person name="Sheridan P.O."/>
            <person name="Walker A.W."/>
            <person name="Duncan S.H."/>
            <person name="Scott K.P."/>
            <person name="Toole P.W.O."/>
            <person name="Luis P."/>
            <person name="Flint H.J."/>
        </authorList>
    </citation>
    <scope>NUCLEOTIDE SEQUENCE [LARGE SCALE GENOMIC DNA]</scope>
    <source>
        <strain evidence="6">JK10</strain>
    </source>
</reference>
<evidence type="ECO:0000313" key="7">
    <source>
        <dbReference type="Proteomes" id="UP000224317"/>
    </source>
</evidence>
<feature type="domain" description="Sensor histidine kinase NatK-like C-terminal" evidence="5">
    <location>
        <begin position="357"/>
        <end position="456"/>
    </location>
</feature>